<dbReference type="FunFam" id="3.40.50.300:FF:000011">
    <property type="entry name" value="Putative ABC transporter ATP-binding component"/>
    <property type="match status" value="1"/>
</dbReference>
<dbReference type="PANTHER" id="PTHR42855">
    <property type="entry name" value="ABC TRANSPORTER ATP-BINDING SUBUNIT"/>
    <property type="match status" value="1"/>
</dbReference>
<evidence type="ECO:0000256" key="11">
    <source>
        <dbReference type="HAMAP-Rule" id="MF_00848"/>
    </source>
</evidence>
<evidence type="ECO:0000313" key="14">
    <source>
        <dbReference type="EMBL" id="TDY01008.1"/>
    </source>
</evidence>
<protein>
    <recommendedName>
        <fullName evidence="11">ATP-binding protein Uup</fullName>
        <ecNumber evidence="11">3.6.1.-</ecNumber>
    </recommendedName>
</protein>
<evidence type="ECO:0000256" key="3">
    <source>
        <dbReference type="ARBA" id="ARBA00022741"/>
    </source>
</evidence>
<dbReference type="RefSeq" id="WP_134083581.1">
    <property type="nucleotide sequence ID" value="NZ_SOQX01000004.1"/>
</dbReference>
<evidence type="ECO:0000256" key="7">
    <source>
        <dbReference type="ARBA" id="ARBA00023125"/>
    </source>
</evidence>
<evidence type="ECO:0000256" key="2">
    <source>
        <dbReference type="ARBA" id="ARBA00022737"/>
    </source>
</evidence>
<keyword evidence="8 11" id="KW-0234">DNA repair</keyword>
<dbReference type="GO" id="GO:0006281">
    <property type="term" value="P:DNA repair"/>
    <property type="evidence" value="ECO:0007669"/>
    <property type="project" value="UniProtKB-KW"/>
</dbReference>
<evidence type="ECO:0000313" key="15">
    <source>
        <dbReference type="Proteomes" id="UP000294914"/>
    </source>
</evidence>
<evidence type="ECO:0000256" key="12">
    <source>
        <dbReference type="SAM" id="MobiDB-lite"/>
    </source>
</evidence>
<dbReference type="InterPro" id="IPR043686">
    <property type="entry name" value="Uup"/>
</dbReference>
<feature type="binding site" evidence="11">
    <location>
        <begin position="37"/>
        <end position="44"/>
    </location>
    <ligand>
        <name>ATP</name>
        <dbReference type="ChEBI" id="CHEBI:30616"/>
        <label>1</label>
    </ligand>
</feature>
<dbReference type="PROSITE" id="PS50893">
    <property type="entry name" value="ABC_TRANSPORTER_2"/>
    <property type="match status" value="2"/>
</dbReference>
<dbReference type="GO" id="GO:0005737">
    <property type="term" value="C:cytoplasm"/>
    <property type="evidence" value="ECO:0007669"/>
    <property type="project" value="UniProtKB-SubCell"/>
</dbReference>
<dbReference type="Pfam" id="PF16326">
    <property type="entry name" value="ABC_tran_CTD"/>
    <property type="match status" value="1"/>
</dbReference>
<keyword evidence="4 11" id="KW-0227">DNA damage</keyword>
<evidence type="ECO:0000256" key="9">
    <source>
        <dbReference type="ARBA" id="ARBA00049360"/>
    </source>
</evidence>
<dbReference type="SMART" id="SM00382">
    <property type="entry name" value="AAA"/>
    <property type="match status" value="2"/>
</dbReference>
<evidence type="ECO:0000259" key="13">
    <source>
        <dbReference type="PROSITE" id="PS50893"/>
    </source>
</evidence>
<sequence length="633" mass="71771">MPPILTFKDVCLSFGARPLLDHVDLQLERGERVCLVGRNGSGKSTLMHLLNGDIQPDEGEIWHPDTLRIAHLHQEVPHTSEQTVFEVVAGGLQETGEVLAAYHQALQQLDDSPQQIARLTELQQQLEAVDGWRLEQRVASAISRMDLPEQAPLVTLSGGMKRRVLLARALVSEPDLLLLDEPTNHLDIEGITWMEQFLLGYAGCLVFITHDRSFLQSLATRIVQLDRGHLTSWPGNYQHYLEKKEQLLDAEEKERARQDKKLAEEEAWIRKGIKARRTRNMGRVRALKAMREDVRQRREQQGQVRLNLDEAQGSGKLVADVENVSFAFEGKPILKNFSTRIMRGDRIGIVGPNGVGKSTLIRILLGELTPDSGKVRLGTKLETAYFDQHRAILDPEKSVLNNLNEGSDMIEVQGRKRHAIGYLREFLFPVQQVHSPVRSLSGGERNRLLLARLFTQPANLLVLDEPTNDLDVETLELLEDLLMNYQGTLLVVSHDRTFLDNVVTSVLVFEDEGVVNEYVGGYHDWYRYRQQHPYLSAAEKAAATGGDAASPDQSRENSEVATKRKLGYREQQELKALPGRIEQLEQEQQQLQAQIGDPAFYQQDGETIAQTLQRFDEINAELETCFQRWEELE</sequence>
<dbReference type="InterPro" id="IPR003439">
    <property type="entry name" value="ABC_transporter-like_ATP-bd"/>
</dbReference>
<dbReference type="InterPro" id="IPR032781">
    <property type="entry name" value="ABC_tran_Xtn"/>
</dbReference>
<dbReference type="OrthoDB" id="9808609at2"/>
<dbReference type="GO" id="GO:0043022">
    <property type="term" value="F:ribosome binding"/>
    <property type="evidence" value="ECO:0007669"/>
    <property type="project" value="UniProtKB-UniRule"/>
</dbReference>
<evidence type="ECO:0000256" key="4">
    <source>
        <dbReference type="ARBA" id="ARBA00022763"/>
    </source>
</evidence>
<dbReference type="GO" id="GO:0005524">
    <property type="term" value="F:ATP binding"/>
    <property type="evidence" value="ECO:0007669"/>
    <property type="project" value="UniProtKB-UniRule"/>
</dbReference>
<feature type="region of interest" description="Disordered" evidence="12">
    <location>
        <begin position="539"/>
        <end position="564"/>
    </location>
</feature>
<feature type="domain" description="ABC transporter" evidence="13">
    <location>
        <begin position="5"/>
        <end position="252"/>
    </location>
</feature>
<keyword evidence="15" id="KW-1185">Reference proteome</keyword>
<keyword evidence="7 11" id="KW-0238">DNA-binding</keyword>
<keyword evidence="5 11" id="KW-0378">Hydrolase</keyword>
<dbReference type="AlphaFoldDB" id="A0A4R8IKV9"/>
<proteinExistence type="inferred from homology"/>
<keyword evidence="3 11" id="KW-0547">Nucleotide-binding</keyword>
<feature type="compositionally biased region" description="Low complexity" evidence="12">
    <location>
        <begin position="539"/>
        <end position="549"/>
    </location>
</feature>
<dbReference type="GO" id="GO:0003677">
    <property type="term" value="F:DNA binding"/>
    <property type="evidence" value="ECO:0007669"/>
    <property type="project" value="UniProtKB-UniRule"/>
</dbReference>
<evidence type="ECO:0000256" key="5">
    <source>
        <dbReference type="ARBA" id="ARBA00022801"/>
    </source>
</evidence>
<dbReference type="EC" id="3.6.1.-" evidence="11"/>
<dbReference type="Gene3D" id="1.10.287.380">
    <property type="entry name" value="Valyl-tRNA synthetase, C-terminal domain"/>
    <property type="match status" value="1"/>
</dbReference>
<evidence type="ECO:0000256" key="8">
    <source>
        <dbReference type="ARBA" id="ARBA00023204"/>
    </source>
</evidence>
<organism evidence="14 15">
    <name type="scientific">Thiohalophilus thiocyanatoxydans</name>
    <dbReference type="NCBI Taxonomy" id="381308"/>
    <lineage>
        <taxon>Bacteria</taxon>
        <taxon>Pseudomonadati</taxon>
        <taxon>Pseudomonadota</taxon>
        <taxon>Gammaproteobacteria</taxon>
        <taxon>Thiohalomonadales</taxon>
        <taxon>Thiohalophilaceae</taxon>
        <taxon>Thiohalophilus</taxon>
    </lineage>
</organism>
<evidence type="ECO:0000256" key="1">
    <source>
        <dbReference type="ARBA" id="ARBA00022490"/>
    </source>
</evidence>
<dbReference type="InterPro" id="IPR027417">
    <property type="entry name" value="P-loop_NTPase"/>
</dbReference>
<comment type="similarity">
    <text evidence="10 11">Belongs to the ABC transporter superfamily. ABCF family. Uup subfamily.</text>
</comment>
<reference evidence="14 15" key="1">
    <citation type="submission" date="2019-03" db="EMBL/GenBank/DDBJ databases">
        <title>Genomic Encyclopedia of Type Strains, Phase IV (KMG-IV): sequencing the most valuable type-strain genomes for metagenomic binning, comparative biology and taxonomic classification.</title>
        <authorList>
            <person name="Goeker M."/>
        </authorList>
    </citation>
    <scope>NUCLEOTIDE SEQUENCE [LARGE SCALE GENOMIC DNA]</scope>
    <source>
        <strain evidence="14 15">DSM 16326</strain>
    </source>
</reference>
<dbReference type="HAMAP" id="MF_00848">
    <property type="entry name" value="Uup"/>
    <property type="match status" value="1"/>
</dbReference>
<dbReference type="InterPro" id="IPR051309">
    <property type="entry name" value="ABCF_ATPase"/>
</dbReference>
<evidence type="ECO:0000256" key="6">
    <source>
        <dbReference type="ARBA" id="ARBA00022840"/>
    </source>
</evidence>
<dbReference type="Proteomes" id="UP000294914">
    <property type="component" value="Unassembled WGS sequence"/>
</dbReference>
<gene>
    <name evidence="11" type="primary">uup</name>
    <name evidence="14" type="ORF">EDC23_1754</name>
</gene>
<dbReference type="EMBL" id="SOQX01000004">
    <property type="protein sequence ID" value="TDY01008.1"/>
    <property type="molecule type" value="Genomic_DNA"/>
</dbReference>
<name>A0A4R8IKV9_9GAMM</name>
<feature type="domain" description="ABC transporter" evidence="13">
    <location>
        <begin position="319"/>
        <end position="538"/>
    </location>
</feature>
<evidence type="ECO:0000256" key="10">
    <source>
        <dbReference type="ARBA" id="ARBA00061478"/>
    </source>
</evidence>
<dbReference type="PANTHER" id="PTHR42855:SF1">
    <property type="entry name" value="ABC TRANSPORTER DOMAIN-CONTAINING PROTEIN"/>
    <property type="match status" value="1"/>
</dbReference>
<dbReference type="Pfam" id="PF12848">
    <property type="entry name" value="ABC_tran_Xtn"/>
    <property type="match status" value="1"/>
</dbReference>
<dbReference type="Gene3D" id="3.40.50.300">
    <property type="entry name" value="P-loop containing nucleotide triphosphate hydrolases"/>
    <property type="match status" value="2"/>
</dbReference>
<dbReference type="Pfam" id="PF00005">
    <property type="entry name" value="ABC_tran"/>
    <property type="match status" value="2"/>
</dbReference>
<dbReference type="PROSITE" id="PS00211">
    <property type="entry name" value="ABC_TRANSPORTER_1"/>
    <property type="match status" value="2"/>
</dbReference>
<comment type="function">
    <text evidence="11">Probably plays a role in ribosome assembly or function. May be involved in resolution of branched DNA intermediates that result from template switching in postreplication gaps. Binds DNA and has ATPase activity.</text>
</comment>
<feature type="compositionally biased region" description="Basic and acidic residues" evidence="12">
    <location>
        <begin position="553"/>
        <end position="564"/>
    </location>
</feature>
<comment type="subcellular location">
    <subcellularLocation>
        <location evidence="11">Cytoplasm</location>
    </subcellularLocation>
    <text evidence="11">Associates with ribosomes.</text>
</comment>
<comment type="caution">
    <text evidence="14">The sequence shown here is derived from an EMBL/GenBank/DDBJ whole genome shotgun (WGS) entry which is preliminary data.</text>
</comment>
<keyword evidence="6 11" id="KW-0067">ATP-binding</keyword>
<dbReference type="FunFam" id="3.40.50.300:FF:000309">
    <property type="entry name" value="ABC transporter ATP-binding protein"/>
    <property type="match status" value="1"/>
</dbReference>
<dbReference type="InterPro" id="IPR032524">
    <property type="entry name" value="ABC_tran_C"/>
</dbReference>
<dbReference type="GO" id="GO:0016887">
    <property type="term" value="F:ATP hydrolysis activity"/>
    <property type="evidence" value="ECO:0007669"/>
    <property type="project" value="UniProtKB-UniRule"/>
</dbReference>
<feature type="binding site" evidence="11">
    <location>
        <begin position="351"/>
        <end position="358"/>
    </location>
    <ligand>
        <name>ATP</name>
        <dbReference type="ChEBI" id="CHEBI:30616"/>
        <label>2</label>
    </ligand>
</feature>
<dbReference type="InterPro" id="IPR017871">
    <property type="entry name" value="ABC_transporter-like_CS"/>
</dbReference>
<dbReference type="InterPro" id="IPR003593">
    <property type="entry name" value="AAA+_ATPase"/>
</dbReference>
<dbReference type="CDD" id="cd03221">
    <property type="entry name" value="ABCF_EF-3"/>
    <property type="match status" value="2"/>
</dbReference>
<accession>A0A4R8IKV9</accession>
<dbReference type="SUPFAM" id="SSF52540">
    <property type="entry name" value="P-loop containing nucleoside triphosphate hydrolases"/>
    <property type="match status" value="2"/>
</dbReference>
<keyword evidence="1 11" id="KW-0963">Cytoplasm</keyword>
<keyword evidence="2 11" id="KW-0677">Repeat</keyword>
<comment type="catalytic activity">
    <reaction evidence="9 11">
        <text>ATP + H2O = ADP + phosphate + H(+)</text>
        <dbReference type="Rhea" id="RHEA:13065"/>
        <dbReference type="ChEBI" id="CHEBI:15377"/>
        <dbReference type="ChEBI" id="CHEBI:15378"/>
        <dbReference type="ChEBI" id="CHEBI:30616"/>
        <dbReference type="ChEBI" id="CHEBI:43474"/>
        <dbReference type="ChEBI" id="CHEBI:456216"/>
    </reaction>
</comment>
<dbReference type="InterPro" id="IPR037118">
    <property type="entry name" value="Val-tRNA_synth_C_sf"/>
</dbReference>